<keyword evidence="5" id="KW-0547">Nucleotide-binding</keyword>
<dbReference type="Pfam" id="PF07730">
    <property type="entry name" value="HisKA_3"/>
    <property type="match status" value="1"/>
</dbReference>
<evidence type="ECO:0000256" key="7">
    <source>
        <dbReference type="ARBA" id="ARBA00022840"/>
    </source>
</evidence>
<dbReference type="GO" id="GO:0046983">
    <property type="term" value="F:protein dimerization activity"/>
    <property type="evidence" value="ECO:0007669"/>
    <property type="project" value="InterPro"/>
</dbReference>
<protein>
    <recommendedName>
        <fullName evidence="2">histidine kinase</fullName>
        <ecNumber evidence="2">2.7.13.3</ecNumber>
    </recommendedName>
</protein>
<dbReference type="GO" id="GO:0000155">
    <property type="term" value="F:phosphorelay sensor kinase activity"/>
    <property type="evidence" value="ECO:0007669"/>
    <property type="project" value="InterPro"/>
</dbReference>
<feature type="domain" description="Histidine kinase/HSP90-like ATPase" evidence="10">
    <location>
        <begin position="333"/>
        <end position="416"/>
    </location>
</feature>
<gene>
    <name evidence="13" type="ORF">ATL45_4875</name>
    <name evidence="14" type="ORF">SAMN05421805_106150</name>
</gene>
<dbReference type="Gene3D" id="3.30.565.10">
    <property type="entry name" value="Histidine kinase-like ATPase, C-terminal domain"/>
    <property type="match status" value="1"/>
</dbReference>
<organism evidence="14 15">
    <name type="scientific">Saccharopolyspora antimicrobica</name>
    <dbReference type="NCBI Taxonomy" id="455193"/>
    <lineage>
        <taxon>Bacteria</taxon>
        <taxon>Bacillati</taxon>
        <taxon>Actinomycetota</taxon>
        <taxon>Actinomycetes</taxon>
        <taxon>Pseudonocardiales</taxon>
        <taxon>Pseudonocardiaceae</taxon>
        <taxon>Saccharopolyspora</taxon>
    </lineage>
</organism>
<feature type="transmembrane region" description="Helical" evidence="9">
    <location>
        <begin position="36"/>
        <end position="62"/>
    </location>
</feature>
<feature type="domain" description="Signal transduction histidine kinase subgroup 3 dimerisation and phosphoacceptor" evidence="11">
    <location>
        <begin position="229"/>
        <end position="295"/>
    </location>
</feature>
<comment type="catalytic activity">
    <reaction evidence="1">
        <text>ATP + protein L-histidine = ADP + protein N-phospho-L-histidine.</text>
        <dbReference type="EC" id="2.7.13.3"/>
    </reaction>
</comment>
<dbReference type="Pfam" id="PF02518">
    <property type="entry name" value="HATPase_c"/>
    <property type="match status" value="1"/>
</dbReference>
<reference evidence="14 15" key="1">
    <citation type="submission" date="2016-10" db="EMBL/GenBank/DDBJ databases">
        <authorList>
            <person name="de Groot N.N."/>
        </authorList>
    </citation>
    <scope>NUCLEOTIDE SEQUENCE [LARGE SCALE GENOMIC DNA]</scope>
    <source>
        <strain evidence="14 15">CPCC 201259</strain>
    </source>
</reference>
<evidence type="ECO:0000256" key="4">
    <source>
        <dbReference type="ARBA" id="ARBA00022679"/>
    </source>
</evidence>
<name>A0A1I5B825_9PSEU</name>
<evidence type="ECO:0000256" key="9">
    <source>
        <dbReference type="SAM" id="Phobius"/>
    </source>
</evidence>
<keyword evidence="3" id="KW-0597">Phosphoprotein</keyword>
<dbReference type="AlphaFoldDB" id="A0A1I5B825"/>
<keyword evidence="9" id="KW-1133">Transmembrane helix</keyword>
<dbReference type="InterPro" id="IPR036890">
    <property type="entry name" value="HATPase_C_sf"/>
</dbReference>
<dbReference type="Pfam" id="PF13796">
    <property type="entry name" value="Sensor"/>
    <property type="match status" value="1"/>
</dbReference>
<dbReference type="GO" id="GO:0016020">
    <property type="term" value="C:membrane"/>
    <property type="evidence" value="ECO:0007669"/>
    <property type="project" value="InterPro"/>
</dbReference>
<evidence type="ECO:0000313" key="15">
    <source>
        <dbReference type="Proteomes" id="UP000199398"/>
    </source>
</evidence>
<keyword evidence="4" id="KW-0808">Transferase</keyword>
<dbReference type="EMBL" id="RBXX01000002">
    <property type="protein sequence ID" value="RKT86497.1"/>
    <property type="molecule type" value="Genomic_DNA"/>
</dbReference>
<evidence type="ECO:0000256" key="8">
    <source>
        <dbReference type="ARBA" id="ARBA00023012"/>
    </source>
</evidence>
<dbReference type="EC" id="2.7.13.3" evidence="2"/>
<dbReference type="InterPro" id="IPR011712">
    <property type="entry name" value="Sig_transdc_His_kin_sub3_dim/P"/>
</dbReference>
<keyword evidence="6 14" id="KW-0418">Kinase</keyword>
<evidence type="ECO:0000256" key="2">
    <source>
        <dbReference type="ARBA" id="ARBA00012438"/>
    </source>
</evidence>
<evidence type="ECO:0000256" key="3">
    <source>
        <dbReference type="ARBA" id="ARBA00022553"/>
    </source>
</evidence>
<keyword evidence="16" id="KW-1185">Reference proteome</keyword>
<keyword evidence="9" id="KW-0472">Membrane</keyword>
<dbReference type="SUPFAM" id="SSF55874">
    <property type="entry name" value="ATPase domain of HSP90 chaperone/DNA topoisomerase II/histidine kinase"/>
    <property type="match status" value="1"/>
</dbReference>
<dbReference type="PANTHER" id="PTHR24421">
    <property type="entry name" value="NITRATE/NITRITE SENSOR PROTEIN NARX-RELATED"/>
    <property type="match status" value="1"/>
</dbReference>
<dbReference type="Proteomes" id="UP000199398">
    <property type="component" value="Unassembled WGS sequence"/>
</dbReference>
<dbReference type="InterPro" id="IPR025828">
    <property type="entry name" value="Put_sensor_dom"/>
</dbReference>
<sequence length="418" mass="44963">MSTREPPGLGRAQKLAARARVTMDAFEHLIGGLGTAILAVGALLAITVTALMCLVGVGFRLAPWTLRMVRLIADRERARLSRWDAEIISPGSVPPRLGTALKDPAVRRELGWVACHGSVGLMLALVGVTLPLYVVTNGTFPLWWHLVPPEDASDSLELVLVRSTQDALWVSLMGLGWLVVVFLVLPVTARLQAWPGRRLLSPEPGADLALRVAELTATRAAALDAHAAELRRIERALHDGAQNRLVAVTVLLGASRRSLSRNPSETQDILDRAQDTAEEALQELRRVVRSILPPGLTDRSLPDALTALAAACPVDCRIDADLPRQCAASVEATAYFVVAEALTNITKHSHAQQAEVRLRYRYGELLVEIIDDGRGGADERSGSGITGIRHRIEAVDGTFSLVSPTGGPTILTVRLPCG</sequence>
<dbReference type="GO" id="GO:0005524">
    <property type="term" value="F:ATP binding"/>
    <property type="evidence" value="ECO:0007669"/>
    <property type="project" value="UniProtKB-KW"/>
</dbReference>
<dbReference type="Gene3D" id="1.20.5.1930">
    <property type="match status" value="1"/>
</dbReference>
<dbReference type="InterPro" id="IPR003594">
    <property type="entry name" value="HATPase_dom"/>
</dbReference>
<evidence type="ECO:0000313" key="14">
    <source>
        <dbReference type="EMBL" id="SFN70780.1"/>
    </source>
</evidence>
<dbReference type="InterPro" id="IPR050482">
    <property type="entry name" value="Sensor_HK_TwoCompSys"/>
</dbReference>
<dbReference type="OrthoDB" id="5241729at2"/>
<dbReference type="STRING" id="455193.SAMN05421805_106150"/>
<keyword evidence="8" id="KW-0902">Two-component regulatory system</keyword>
<proteinExistence type="predicted"/>
<dbReference type="EMBL" id="FOUP01000006">
    <property type="protein sequence ID" value="SFN70780.1"/>
    <property type="molecule type" value="Genomic_DNA"/>
</dbReference>
<evidence type="ECO:0000256" key="5">
    <source>
        <dbReference type="ARBA" id="ARBA00022741"/>
    </source>
</evidence>
<feature type="transmembrane region" description="Helical" evidence="9">
    <location>
        <begin position="110"/>
        <end position="134"/>
    </location>
</feature>
<evidence type="ECO:0000256" key="1">
    <source>
        <dbReference type="ARBA" id="ARBA00000085"/>
    </source>
</evidence>
<dbReference type="PANTHER" id="PTHR24421:SF10">
    <property type="entry name" value="NITRATE_NITRITE SENSOR PROTEIN NARQ"/>
    <property type="match status" value="1"/>
</dbReference>
<feature type="transmembrane region" description="Helical" evidence="9">
    <location>
        <begin position="167"/>
        <end position="189"/>
    </location>
</feature>
<keyword evidence="7" id="KW-0067">ATP-binding</keyword>
<evidence type="ECO:0000256" key="6">
    <source>
        <dbReference type="ARBA" id="ARBA00022777"/>
    </source>
</evidence>
<evidence type="ECO:0000313" key="13">
    <source>
        <dbReference type="EMBL" id="RKT86497.1"/>
    </source>
</evidence>
<evidence type="ECO:0000259" key="11">
    <source>
        <dbReference type="Pfam" id="PF07730"/>
    </source>
</evidence>
<evidence type="ECO:0000313" key="16">
    <source>
        <dbReference type="Proteomes" id="UP000270697"/>
    </source>
</evidence>
<accession>A0A1I5B825</accession>
<feature type="domain" description="Putative sensor" evidence="12">
    <location>
        <begin position="28"/>
        <end position="200"/>
    </location>
</feature>
<dbReference type="Proteomes" id="UP000270697">
    <property type="component" value="Unassembled WGS sequence"/>
</dbReference>
<evidence type="ECO:0000259" key="12">
    <source>
        <dbReference type="Pfam" id="PF13796"/>
    </source>
</evidence>
<dbReference type="CDD" id="cd16917">
    <property type="entry name" value="HATPase_UhpB-NarQ-NarX-like"/>
    <property type="match status" value="1"/>
</dbReference>
<dbReference type="RefSeq" id="WP_093153857.1">
    <property type="nucleotide sequence ID" value="NZ_FOUP01000006.1"/>
</dbReference>
<reference evidence="13 16" key="2">
    <citation type="submission" date="2018-10" db="EMBL/GenBank/DDBJ databases">
        <title>Sequencing the genomes of 1000 actinobacteria strains.</title>
        <authorList>
            <person name="Klenk H.-P."/>
        </authorList>
    </citation>
    <scope>NUCLEOTIDE SEQUENCE [LARGE SCALE GENOMIC DNA]</scope>
    <source>
        <strain evidence="13 16">DSM 45119</strain>
    </source>
</reference>
<keyword evidence="9" id="KW-0812">Transmembrane</keyword>
<evidence type="ECO:0000259" key="10">
    <source>
        <dbReference type="Pfam" id="PF02518"/>
    </source>
</evidence>